<keyword evidence="2" id="KW-0489">Methyltransferase</keyword>
<reference evidence="2 3" key="1">
    <citation type="journal article" date="2013" name="Int. J. Syst. Evol. Microbiol.">
        <title>Marinicauda pacifica gen. nov., sp. nov., a prosthecate alphaproteobacterium of the family Hyphomonadaceae isolated from deep seawater.</title>
        <authorList>
            <person name="Zhang X.Y."/>
            <person name="Li G.W."/>
            <person name="Wang C.S."/>
            <person name="Zhang Y.J."/>
            <person name="Xu X.W."/>
            <person name="Li H."/>
            <person name="Liu A."/>
            <person name="Liu C."/>
            <person name="Xie B.B."/>
            <person name="Qin Q.L."/>
            <person name="Xu Z."/>
            <person name="Chen X.L."/>
            <person name="Zhou B.C."/>
            <person name="Zhang Y.Z."/>
        </authorList>
    </citation>
    <scope>NUCLEOTIDE SEQUENCE [LARGE SCALE GENOMIC DNA]</scope>
    <source>
        <strain evidence="2 3">P-1 km-3</strain>
    </source>
</reference>
<evidence type="ECO:0000313" key="3">
    <source>
        <dbReference type="Proteomes" id="UP000305451"/>
    </source>
</evidence>
<feature type="domain" description="Methyltransferase type 11" evidence="1">
    <location>
        <begin position="38"/>
        <end position="134"/>
    </location>
</feature>
<dbReference type="GO" id="GO:0008757">
    <property type="term" value="F:S-adenosylmethionine-dependent methyltransferase activity"/>
    <property type="evidence" value="ECO:0007669"/>
    <property type="project" value="InterPro"/>
</dbReference>
<dbReference type="SUPFAM" id="SSF53335">
    <property type="entry name" value="S-adenosyl-L-methionine-dependent methyltransferases"/>
    <property type="match status" value="1"/>
</dbReference>
<dbReference type="Pfam" id="PF08241">
    <property type="entry name" value="Methyltransf_11"/>
    <property type="match status" value="1"/>
</dbReference>
<dbReference type="AlphaFoldDB" id="A0A4S2H9G0"/>
<dbReference type="InterPro" id="IPR013216">
    <property type="entry name" value="Methyltransf_11"/>
</dbReference>
<protein>
    <submittedName>
        <fullName evidence="2">Class I SAM-dependent methyltransferase</fullName>
    </submittedName>
</protein>
<organism evidence="2 3">
    <name type="scientific">Marinicauda pacifica</name>
    <dbReference type="NCBI Taxonomy" id="1133559"/>
    <lineage>
        <taxon>Bacteria</taxon>
        <taxon>Pseudomonadati</taxon>
        <taxon>Pseudomonadota</taxon>
        <taxon>Alphaproteobacteria</taxon>
        <taxon>Maricaulales</taxon>
        <taxon>Maricaulaceae</taxon>
        <taxon>Marinicauda</taxon>
    </lineage>
</organism>
<keyword evidence="2" id="KW-0808">Transferase</keyword>
<dbReference type="OrthoDB" id="8153637at2"/>
<dbReference type="PANTHER" id="PTHR45036:SF1">
    <property type="entry name" value="METHYLTRANSFERASE LIKE 7A"/>
    <property type="match status" value="1"/>
</dbReference>
<dbReference type="RefSeq" id="WP_135945335.1">
    <property type="nucleotide sequence ID" value="NZ_BMEI01000003.1"/>
</dbReference>
<accession>A0A4S2H9G0</accession>
<evidence type="ECO:0000313" key="2">
    <source>
        <dbReference type="EMBL" id="TGY92201.1"/>
    </source>
</evidence>
<dbReference type="PANTHER" id="PTHR45036">
    <property type="entry name" value="METHYLTRANSFERASE LIKE 7B"/>
    <property type="match status" value="1"/>
</dbReference>
<comment type="caution">
    <text evidence="2">The sequence shown here is derived from an EMBL/GenBank/DDBJ whole genome shotgun (WGS) entry which is preliminary data.</text>
</comment>
<gene>
    <name evidence="2" type="ORF">E5162_11125</name>
</gene>
<dbReference type="CDD" id="cd02440">
    <property type="entry name" value="AdoMet_MTases"/>
    <property type="match status" value="1"/>
</dbReference>
<keyword evidence="3" id="KW-1185">Reference proteome</keyword>
<sequence>MSLYHEHILPHLIAFTCSQPQIMKKRSQVVPAARGRVLEVGFGSGTNLDFYDPARVDHLFALEPSAGMRRKASQAVEHSALSIEWLDLPGEEIPLDNNSVDTVVLTYTACTIPDAAAALAQMRRVLKPGGQLLFSEHGAAPDPGIATWQRRIEPVWKPIAGGCHLTRKPDVMLEEAGFRLASIERAYLPKSPKFAAFNYSGCAVPV</sequence>
<dbReference type="Gene3D" id="3.40.50.150">
    <property type="entry name" value="Vaccinia Virus protein VP39"/>
    <property type="match status" value="1"/>
</dbReference>
<proteinExistence type="predicted"/>
<evidence type="ECO:0000259" key="1">
    <source>
        <dbReference type="Pfam" id="PF08241"/>
    </source>
</evidence>
<dbReference type="Proteomes" id="UP000305451">
    <property type="component" value="Unassembled WGS sequence"/>
</dbReference>
<dbReference type="InterPro" id="IPR052356">
    <property type="entry name" value="Thiol_S-MT"/>
</dbReference>
<dbReference type="GO" id="GO:0032259">
    <property type="term" value="P:methylation"/>
    <property type="evidence" value="ECO:0007669"/>
    <property type="project" value="UniProtKB-KW"/>
</dbReference>
<dbReference type="EMBL" id="SRXV01000003">
    <property type="protein sequence ID" value="TGY92201.1"/>
    <property type="molecule type" value="Genomic_DNA"/>
</dbReference>
<dbReference type="InterPro" id="IPR029063">
    <property type="entry name" value="SAM-dependent_MTases_sf"/>
</dbReference>
<name>A0A4S2H9G0_9PROT</name>